<dbReference type="Pfam" id="PF12244">
    <property type="entry name" value="DUF3606"/>
    <property type="match status" value="1"/>
</dbReference>
<comment type="caution">
    <text evidence="1">The sequence shown here is derived from an EMBL/GenBank/DDBJ whole genome shotgun (WGS) entry which is preliminary data.</text>
</comment>
<name>A0ABW9YZR6_9HYPH</name>
<organism evidence="1 2">
    <name type="scientific">Microvirga arsenatis</name>
    <dbReference type="NCBI Taxonomy" id="2692265"/>
    <lineage>
        <taxon>Bacteria</taxon>
        <taxon>Pseudomonadati</taxon>
        <taxon>Pseudomonadota</taxon>
        <taxon>Alphaproteobacteria</taxon>
        <taxon>Hyphomicrobiales</taxon>
        <taxon>Methylobacteriaceae</taxon>
        <taxon>Microvirga</taxon>
    </lineage>
</organism>
<dbReference type="InterPro" id="IPR022037">
    <property type="entry name" value="DUF3606"/>
</dbReference>
<evidence type="ECO:0000313" key="2">
    <source>
        <dbReference type="Proteomes" id="UP000818323"/>
    </source>
</evidence>
<dbReference type="Proteomes" id="UP000818323">
    <property type="component" value="Unassembled WGS sequence"/>
</dbReference>
<sequence>MPDNLNIRRPQDPTKINIHEEWEVQYWTKKWNITREQLINAVRQVGVQTSKVAAYLGKPL</sequence>
<keyword evidence="2" id="KW-1185">Reference proteome</keyword>
<dbReference type="RefSeq" id="WP_161723945.1">
    <property type="nucleotide sequence ID" value="NZ_JAAAXI010000011.1"/>
</dbReference>
<dbReference type="EMBL" id="JAAAXJ010000008">
    <property type="protein sequence ID" value="NBJ25792.1"/>
    <property type="molecule type" value="Genomic_DNA"/>
</dbReference>
<accession>A0ABW9YZR6</accession>
<gene>
    <name evidence="1" type="ORF">GR303_15655</name>
</gene>
<protein>
    <submittedName>
        <fullName evidence="1">DUF3606 domain-containing protein</fullName>
    </submittedName>
</protein>
<evidence type="ECO:0000313" key="1">
    <source>
        <dbReference type="EMBL" id="NBJ25792.1"/>
    </source>
</evidence>
<reference evidence="1 2" key="1">
    <citation type="submission" date="2020-01" db="EMBL/GenBank/DDBJ databases">
        <title>Microvirga sp. nov., an arsenate reduction bacterium isolated from Tibet hotspring sediments.</title>
        <authorList>
            <person name="Yuan C.-G."/>
        </authorList>
    </citation>
    <scope>NUCLEOTIDE SEQUENCE [LARGE SCALE GENOMIC DNA]</scope>
    <source>
        <strain evidence="1 2">SYSU G3D203</strain>
    </source>
</reference>
<proteinExistence type="predicted"/>